<evidence type="ECO:0000313" key="2">
    <source>
        <dbReference type="Proteomes" id="UP000805193"/>
    </source>
</evidence>
<name>A0AC60NX00_IXOPE</name>
<feature type="non-terminal residue" evidence="1">
    <location>
        <position position="84"/>
    </location>
</feature>
<keyword evidence="2" id="KW-1185">Reference proteome</keyword>
<evidence type="ECO:0000313" key="1">
    <source>
        <dbReference type="EMBL" id="KAG0411679.1"/>
    </source>
</evidence>
<dbReference type="Proteomes" id="UP000805193">
    <property type="component" value="Unassembled WGS sequence"/>
</dbReference>
<gene>
    <name evidence="1" type="ORF">HPB47_011200</name>
</gene>
<organism evidence="1 2">
    <name type="scientific">Ixodes persulcatus</name>
    <name type="common">Taiga tick</name>
    <dbReference type="NCBI Taxonomy" id="34615"/>
    <lineage>
        <taxon>Eukaryota</taxon>
        <taxon>Metazoa</taxon>
        <taxon>Ecdysozoa</taxon>
        <taxon>Arthropoda</taxon>
        <taxon>Chelicerata</taxon>
        <taxon>Arachnida</taxon>
        <taxon>Acari</taxon>
        <taxon>Parasitiformes</taxon>
        <taxon>Ixodida</taxon>
        <taxon>Ixodoidea</taxon>
        <taxon>Ixodidae</taxon>
        <taxon>Ixodinae</taxon>
        <taxon>Ixodes</taxon>
    </lineage>
</organism>
<sequence>PLSTNLNKEMQSEDTRIHLLHGKVSGALKSILEFYIKPGYLDTTPLPDVRFKDPSKFLALDEMYLRAKPTATLAGNVHGLDKSQ</sequence>
<proteinExistence type="predicted"/>
<reference evidence="1 2" key="1">
    <citation type="journal article" date="2020" name="Cell">
        <title>Large-Scale Comparative Analyses of Tick Genomes Elucidate Their Genetic Diversity and Vector Capacities.</title>
        <authorList>
            <consortium name="Tick Genome and Microbiome Consortium (TIGMIC)"/>
            <person name="Jia N."/>
            <person name="Wang J."/>
            <person name="Shi W."/>
            <person name="Du L."/>
            <person name="Sun Y."/>
            <person name="Zhan W."/>
            <person name="Jiang J.F."/>
            <person name="Wang Q."/>
            <person name="Zhang B."/>
            <person name="Ji P."/>
            <person name="Bell-Sakyi L."/>
            <person name="Cui X.M."/>
            <person name="Yuan T.T."/>
            <person name="Jiang B.G."/>
            <person name="Yang W.F."/>
            <person name="Lam T.T."/>
            <person name="Chang Q.C."/>
            <person name="Ding S.J."/>
            <person name="Wang X.J."/>
            <person name="Zhu J.G."/>
            <person name="Ruan X.D."/>
            <person name="Zhao L."/>
            <person name="Wei J.T."/>
            <person name="Ye R.Z."/>
            <person name="Que T.C."/>
            <person name="Du C.H."/>
            <person name="Zhou Y.H."/>
            <person name="Cheng J.X."/>
            <person name="Dai P.F."/>
            <person name="Guo W.B."/>
            <person name="Han X.H."/>
            <person name="Huang E.J."/>
            <person name="Li L.F."/>
            <person name="Wei W."/>
            <person name="Gao Y.C."/>
            <person name="Liu J.Z."/>
            <person name="Shao H.Z."/>
            <person name="Wang X."/>
            <person name="Wang C.C."/>
            <person name="Yang T.C."/>
            <person name="Huo Q.B."/>
            <person name="Li W."/>
            <person name="Chen H.Y."/>
            <person name="Chen S.E."/>
            <person name="Zhou L.G."/>
            <person name="Ni X.B."/>
            <person name="Tian J.H."/>
            <person name="Sheng Y."/>
            <person name="Liu T."/>
            <person name="Pan Y.S."/>
            <person name="Xia L.Y."/>
            <person name="Li J."/>
            <person name="Zhao F."/>
            <person name="Cao W.C."/>
        </authorList>
    </citation>
    <scope>NUCLEOTIDE SEQUENCE [LARGE SCALE GENOMIC DNA]</scope>
    <source>
        <strain evidence="1">Iper-2018</strain>
    </source>
</reference>
<feature type="non-terminal residue" evidence="1">
    <location>
        <position position="1"/>
    </location>
</feature>
<accession>A0AC60NX00</accession>
<protein>
    <submittedName>
        <fullName evidence="1">Uncharacterized protein</fullName>
    </submittedName>
</protein>
<dbReference type="EMBL" id="JABSTQ010011414">
    <property type="protein sequence ID" value="KAG0411679.1"/>
    <property type="molecule type" value="Genomic_DNA"/>
</dbReference>
<comment type="caution">
    <text evidence="1">The sequence shown here is derived from an EMBL/GenBank/DDBJ whole genome shotgun (WGS) entry which is preliminary data.</text>
</comment>